<reference evidence="2" key="1">
    <citation type="submission" date="2019-03" db="EMBL/GenBank/DDBJ databases">
        <title>Lake Tanganyika Metagenome-Assembled Genomes (MAGs).</title>
        <authorList>
            <person name="Tran P."/>
        </authorList>
    </citation>
    <scope>NUCLEOTIDE SEQUENCE</scope>
    <source>
        <strain evidence="2">M_DeepCast_400m_m2_100</strain>
    </source>
</reference>
<dbReference type="AlphaFoldDB" id="A0A938BR02"/>
<dbReference type="Proteomes" id="UP000748308">
    <property type="component" value="Unassembled WGS sequence"/>
</dbReference>
<evidence type="ECO:0000313" key="3">
    <source>
        <dbReference type="Proteomes" id="UP000748308"/>
    </source>
</evidence>
<comment type="caution">
    <text evidence="2">The sequence shown here is derived from an EMBL/GenBank/DDBJ whole genome shotgun (WGS) entry which is preliminary data.</text>
</comment>
<gene>
    <name evidence="2" type="ORF">FJY75_07900</name>
</gene>
<accession>A0A938BR02</accession>
<name>A0A938BR02_UNCEI</name>
<organism evidence="2 3">
    <name type="scientific">Eiseniibacteriota bacterium</name>
    <dbReference type="NCBI Taxonomy" id="2212470"/>
    <lineage>
        <taxon>Bacteria</taxon>
        <taxon>Candidatus Eiseniibacteriota</taxon>
    </lineage>
</organism>
<protein>
    <submittedName>
        <fullName evidence="2">Uncharacterized protein</fullName>
    </submittedName>
</protein>
<evidence type="ECO:0000256" key="1">
    <source>
        <dbReference type="SAM" id="MobiDB-lite"/>
    </source>
</evidence>
<evidence type="ECO:0000313" key="2">
    <source>
        <dbReference type="EMBL" id="MBM3317762.1"/>
    </source>
</evidence>
<proteinExistence type="predicted"/>
<dbReference type="EMBL" id="VGIY01000183">
    <property type="protein sequence ID" value="MBM3317762.1"/>
    <property type="molecule type" value="Genomic_DNA"/>
</dbReference>
<feature type="region of interest" description="Disordered" evidence="1">
    <location>
        <begin position="55"/>
        <end position="74"/>
    </location>
</feature>
<sequence length="99" mass="9979">MPRFLDGGELLAVVLAPGLRPSPEDVAPWGELRPAGSAAAGAAGSALMEAAGARVAPNAGGEDPIGEGPARRSAGAPVPCFLWEDAVAVARLILDWHES</sequence>